<dbReference type="SUPFAM" id="SSF53383">
    <property type="entry name" value="PLP-dependent transferases"/>
    <property type="match status" value="1"/>
</dbReference>
<dbReference type="GO" id="GO:0003700">
    <property type="term" value="F:DNA-binding transcription factor activity"/>
    <property type="evidence" value="ECO:0007669"/>
    <property type="project" value="InterPro"/>
</dbReference>
<dbReference type="GO" id="GO:0008483">
    <property type="term" value="F:transaminase activity"/>
    <property type="evidence" value="ECO:0007669"/>
    <property type="project" value="UniProtKB-KW"/>
</dbReference>
<dbReference type="CDD" id="cd07377">
    <property type="entry name" value="WHTH_GntR"/>
    <property type="match status" value="1"/>
</dbReference>
<evidence type="ECO:0000259" key="7">
    <source>
        <dbReference type="PROSITE" id="PS50949"/>
    </source>
</evidence>
<dbReference type="SMART" id="SM00345">
    <property type="entry name" value="HTH_GNTR"/>
    <property type="match status" value="1"/>
</dbReference>
<dbReference type="Pfam" id="PF00392">
    <property type="entry name" value="GntR"/>
    <property type="match status" value="1"/>
</dbReference>
<comment type="caution">
    <text evidence="8">The sequence shown here is derived from an EMBL/GenBank/DDBJ whole genome shotgun (WGS) entry which is preliminary data.</text>
</comment>
<comment type="similarity">
    <text evidence="1">In the C-terminal section; belongs to the class-I pyridoxal-phosphate-dependent aminotransferase family.</text>
</comment>
<dbReference type="InterPro" id="IPR036390">
    <property type="entry name" value="WH_DNA-bd_sf"/>
</dbReference>
<protein>
    <submittedName>
        <fullName evidence="8">GntR family transcriptional regulator/MocR family aminotransferase</fullName>
    </submittedName>
</protein>
<feature type="domain" description="HTH gntR-type" evidence="7">
    <location>
        <begin position="21"/>
        <end position="89"/>
    </location>
</feature>
<dbReference type="GO" id="GO:0030170">
    <property type="term" value="F:pyridoxal phosphate binding"/>
    <property type="evidence" value="ECO:0007669"/>
    <property type="project" value="InterPro"/>
</dbReference>
<dbReference type="PROSITE" id="PS50949">
    <property type="entry name" value="HTH_GNTR"/>
    <property type="match status" value="1"/>
</dbReference>
<dbReference type="PRINTS" id="PR00035">
    <property type="entry name" value="HTHGNTR"/>
</dbReference>
<reference evidence="8 9" key="1">
    <citation type="submission" date="2020-08" db="EMBL/GenBank/DDBJ databases">
        <title>Genomic Encyclopedia of Type Strains, Phase IV (KMG-IV): sequencing the most valuable type-strain genomes for metagenomic binning, comparative biology and taxonomic classification.</title>
        <authorList>
            <person name="Goeker M."/>
        </authorList>
    </citation>
    <scope>NUCLEOTIDE SEQUENCE [LARGE SCALE GENOMIC DNA]</scope>
    <source>
        <strain evidence="8 9">DSM 22368</strain>
    </source>
</reference>
<dbReference type="EMBL" id="JACHHT010000002">
    <property type="protein sequence ID" value="MBB6522838.1"/>
    <property type="molecule type" value="Genomic_DNA"/>
</dbReference>
<keyword evidence="5" id="KW-0804">Transcription</keyword>
<dbReference type="PANTHER" id="PTHR46577:SF1">
    <property type="entry name" value="HTH-TYPE TRANSCRIPTIONAL REGULATORY PROTEIN GABR"/>
    <property type="match status" value="1"/>
</dbReference>
<dbReference type="AlphaFoldDB" id="A0A7X0JV41"/>
<name>A0A7X0JV41_9GAMM</name>
<dbReference type="PANTHER" id="PTHR46577">
    <property type="entry name" value="HTH-TYPE TRANSCRIPTIONAL REGULATORY PROTEIN GABR"/>
    <property type="match status" value="1"/>
</dbReference>
<dbReference type="Gene3D" id="3.40.640.10">
    <property type="entry name" value="Type I PLP-dependent aspartate aminotransferase-like (Major domain)"/>
    <property type="match status" value="1"/>
</dbReference>
<dbReference type="InterPro" id="IPR015421">
    <property type="entry name" value="PyrdxlP-dep_Trfase_major"/>
</dbReference>
<dbReference type="GO" id="GO:0003677">
    <property type="term" value="F:DNA binding"/>
    <property type="evidence" value="ECO:0007669"/>
    <property type="project" value="UniProtKB-KW"/>
</dbReference>
<evidence type="ECO:0000313" key="9">
    <source>
        <dbReference type="Proteomes" id="UP000528457"/>
    </source>
</evidence>
<dbReference type="InParanoid" id="A0A7X0JV41"/>
<keyword evidence="2" id="KW-0663">Pyridoxal phosphate</keyword>
<gene>
    <name evidence="8" type="ORF">HNR48_003123</name>
</gene>
<evidence type="ECO:0000256" key="4">
    <source>
        <dbReference type="ARBA" id="ARBA00023125"/>
    </source>
</evidence>
<evidence type="ECO:0000256" key="3">
    <source>
        <dbReference type="ARBA" id="ARBA00023015"/>
    </source>
</evidence>
<dbReference type="InterPro" id="IPR036388">
    <property type="entry name" value="WH-like_DNA-bd_sf"/>
</dbReference>
<keyword evidence="4" id="KW-0238">DNA-binding</keyword>
<dbReference type="InterPro" id="IPR015424">
    <property type="entry name" value="PyrdxlP-dep_Trfase"/>
</dbReference>
<dbReference type="InterPro" id="IPR051446">
    <property type="entry name" value="HTH_trans_reg/aminotransferase"/>
</dbReference>
<dbReference type="Gene3D" id="1.10.10.10">
    <property type="entry name" value="Winged helix-like DNA-binding domain superfamily/Winged helix DNA-binding domain"/>
    <property type="match status" value="1"/>
</dbReference>
<proteinExistence type="inferred from homology"/>
<accession>A0A7X0JV41</accession>
<dbReference type="CDD" id="cd00609">
    <property type="entry name" value="AAT_like"/>
    <property type="match status" value="1"/>
</dbReference>
<evidence type="ECO:0000313" key="8">
    <source>
        <dbReference type="EMBL" id="MBB6522838.1"/>
    </source>
</evidence>
<evidence type="ECO:0000256" key="2">
    <source>
        <dbReference type="ARBA" id="ARBA00022898"/>
    </source>
</evidence>
<keyword evidence="3" id="KW-0805">Transcription regulation</keyword>
<dbReference type="InterPro" id="IPR004839">
    <property type="entry name" value="Aminotransferase_I/II_large"/>
</dbReference>
<keyword evidence="9" id="KW-1185">Reference proteome</keyword>
<dbReference type="Pfam" id="PF00155">
    <property type="entry name" value="Aminotran_1_2"/>
    <property type="match status" value="1"/>
</dbReference>
<keyword evidence="8" id="KW-0808">Transferase</keyword>
<keyword evidence="8" id="KW-0032">Aminotransferase</keyword>
<evidence type="ECO:0000256" key="6">
    <source>
        <dbReference type="SAM" id="MobiDB-lite"/>
    </source>
</evidence>
<evidence type="ECO:0000256" key="1">
    <source>
        <dbReference type="ARBA" id="ARBA00005384"/>
    </source>
</evidence>
<dbReference type="Proteomes" id="UP000528457">
    <property type="component" value="Unassembled WGS sequence"/>
</dbReference>
<organism evidence="8 9">
    <name type="scientific">Pseudoteredinibacter isoporae</name>
    <dbReference type="NCBI Taxonomy" id="570281"/>
    <lineage>
        <taxon>Bacteria</taxon>
        <taxon>Pseudomonadati</taxon>
        <taxon>Pseudomonadota</taxon>
        <taxon>Gammaproteobacteria</taxon>
        <taxon>Cellvibrionales</taxon>
        <taxon>Cellvibrionaceae</taxon>
        <taxon>Pseudoteredinibacter</taxon>
    </lineage>
</organism>
<sequence>MAIATSLQEIRQLELDRSQEQNLNQQLYRGLRTMMLGGQLPAGSQLPSSRRLAEQLNLGRNTVIAAYEQLQAEGYIFSKRGSGSFVASPLPDQLHSPADKPGAGTSTAPAPGNPRAHRSFNSSFFVGVPDLSAFPHKHWQRTQQQLQKRSADFMGYGDEAGFWPLRRAIAQYLQQSRAVDCHGGQVLITAGAQQGLDLCVRLLLGPDDVMAIESPGYRGVMRALKLCGKNYLPCPVDQDGISLQALKEAQTPPNLVYTTPANQYPMGAVLSLEKKMALLNWAREQQSWIIEDDYDSEYHYQHRPLASMQGLDRYQRVIYLGSFSKTLYPGLRLGYLVLPDSLMERFTIARGASYGQPPLMTQAQVASFMEEGHFNRHLRRMRLAYKEKLNTLQHAMKMLEPWGKTLQRHAGMHIVFVCHKTIDDEMLVSKLEAQGIFSSALSEYCHGGENLKGLVLGFANTPIEKMHSKVGVIKSTLESL</sequence>
<evidence type="ECO:0000256" key="5">
    <source>
        <dbReference type="ARBA" id="ARBA00023163"/>
    </source>
</evidence>
<dbReference type="RefSeq" id="WP_166845118.1">
    <property type="nucleotide sequence ID" value="NZ_JAAONY010000002.1"/>
</dbReference>
<dbReference type="SUPFAM" id="SSF46785">
    <property type="entry name" value="Winged helix' DNA-binding domain"/>
    <property type="match status" value="1"/>
</dbReference>
<feature type="region of interest" description="Disordered" evidence="6">
    <location>
        <begin position="87"/>
        <end position="116"/>
    </location>
</feature>
<dbReference type="InterPro" id="IPR000524">
    <property type="entry name" value="Tscrpt_reg_HTH_GntR"/>
</dbReference>